<feature type="non-terminal residue" evidence="2">
    <location>
        <position position="57"/>
    </location>
</feature>
<evidence type="ECO:0000256" key="1">
    <source>
        <dbReference type="SAM" id="MobiDB-lite"/>
    </source>
</evidence>
<keyword evidence="3" id="KW-1185">Reference proteome</keyword>
<name>A0AAD1SYI8_PELCU</name>
<evidence type="ECO:0000313" key="3">
    <source>
        <dbReference type="Proteomes" id="UP001295444"/>
    </source>
</evidence>
<accession>A0AAD1SYI8</accession>
<dbReference type="Proteomes" id="UP001295444">
    <property type="component" value="Chromosome 08"/>
</dbReference>
<evidence type="ECO:0000313" key="2">
    <source>
        <dbReference type="EMBL" id="CAH2312702.1"/>
    </source>
</evidence>
<dbReference type="EMBL" id="OW240919">
    <property type="protein sequence ID" value="CAH2312702.1"/>
    <property type="molecule type" value="Genomic_DNA"/>
</dbReference>
<organism evidence="2 3">
    <name type="scientific">Pelobates cultripes</name>
    <name type="common">Western spadefoot toad</name>
    <dbReference type="NCBI Taxonomy" id="61616"/>
    <lineage>
        <taxon>Eukaryota</taxon>
        <taxon>Metazoa</taxon>
        <taxon>Chordata</taxon>
        <taxon>Craniata</taxon>
        <taxon>Vertebrata</taxon>
        <taxon>Euteleostomi</taxon>
        <taxon>Amphibia</taxon>
        <taxon>Batrachia</taxon>
        <taxon>Anura</taxon>
        <taxon>Pelobatoidea</taxon>
        <taxon>Pelobatidae</taxon>
        <taxon>Pelobates</taxon>
    </lineage>
</organism>
<protein>
    <submittedName>
        <fullName evidence="2">Uncharacterized protein</fullName>
    </submittedName>
</protein>
<gene>
    <name evidence="2" type="ORF">PECUL_23A026140</name>
</gene>
<dbReference type="AlphaFoldDB" id="A0AAD1SYI8"/>
<feature type="region of interest" description="Disordered" evidence="1">
    <location>
        <begin position="1"/>
        <end position="57"/>
    </location>
</feature>
<sequence>MPAKLARLGTGLGGRPEEGALSAEPGYDVLDEYRAGGSGSASPGEGTPDRFSQYVRD</sequence>
<reference evidence="2" key="1">
    <citation type="submission" date="2022-03" db="EMBL/GenBank/DDBJ databases">
        <authorList>
            <person name="Alioto T."/>
            <person name="Alioto T."/>
            <person name="Gomez Garrido J."/>
        </authorList>
    </citation>
    <scope>NUCLEOTIDE SEQUENCE</scope>
</reference>
<proteinExistence type="predicted"/>